<keyword evidence="4" id="KW-1185">Reference proteome</keyword>
<dbReference type="OrthoDB" id="290051at2"/>
<feature type="transmembrane region" description="Helical" evidence="1">
    <location>
        <begin position="244"/>
        <end position="261"/>
    </location>
</feature>
<feature type="transmembrane region" description="Helical" evidence="1">
    <location>
        <begin position="120"/>
        <end position="143"/>
    </location>
</feature>
<dbReference type="EMBL" id="RXOF01000001">
    <property type="protein sequence ID" value="RTQ53282.1"/>
    <property type="molecule type" value="Genomic_DNA"/>
</dbReference>
<feature type="transmembrane region" description="Helical" evidence="1">
    <location>
        <begin position="338"/>
        <end position="362"/>
    </location>
</feature>
<keyword evidence="3" id="KW-0012">Acyltransferase</keyword>
<sequence length="387" mass="44427">MTLLRTQPTIAPPSTDLRQHSEKIDVLRGVAILLVFTTHCLVAIFGMYDLLDFSPYGLWINISRFSPSRVVLNLTPWAMGAHGVTLFLVISGFLIHWGFLKSGASFRLSEFFNKRFWRIYPPYLVSLVVFSLSLGTGGLFSLLTHLTLTHNLFNPTLHSINGSYWSLGLEVQFYLLYPVFLLLRRWLGVERTTLAVAGCAVLAVVLLISFQVRSPILWLSPPALWLNWVIGAWFAERFFRGQRVFTRHPAYLVGFYVLLTLSKLTLIYWVLGRLLFSLFFVYVMDWYLHQKAPVTATGRALTRLTARIGLYSYSIYLFHHPFLQQIINFFSFGQKNKLVLCLAVVLTFGLMFVVAHFSYHWLELPAIRLGKKLYARWSGSHQVSKTS</sequence>
<gene>
    <name evidence="3" type="ORF">EJV47_00660</name>
</gene>
<reference evidence="3 4" key="1">
    <citation type="submission" date="2018-12" db="EMBL/GenBank/DDBJ databases">
        <title>Hymenobacter gummosus sp. nov., isolated from a spring.</title>
        <authorList>
            <person name="Nie L."/>
        </authorList>
    </citation>
    <scope>NUCLEOTIDE SEQUENCE [LARGE SCALE GENOMIC DNA]</scope>
    <source>
        <strain evidence="3 4">KCTC 52166</strain>
    </source>
</reference>
<dbReference type="InterPro" id="IPR002656">
    <property type="entry name" value="Acyl_transf_3_dom"/>
</dbReference>
<dbReference type="Proteomes" id="UP000282184">
    <property type="component" value="Unassembled WGS sequence"/>
</dbReference>
<evidence type="ECO:0000313" key="4">
    <source>
        <dbReference type="Proteomes" id="UP000282184"/>
    </source>
</evidence>
<feature type="transmembrane region" description="Helical" evidence="1">
    <location>
        <begin position="192"/>
        <end position="210"/>
    </location>
</feature>
<dbReference type="PANTHER" id="PTHR23028">
    <property type="entry name" value="ACETYLTRANSFERASE"/>
    <property type="match status" value="1"/>
</dbReference>
<feature type="domain" description="Acyltransferase 3" evidence="2">
    <location>
        <begin position="23"/>
        <end position="355"/>
    </location>
</feature>
<proteinExistence type="predicted"/>
<evidence type="ECO:0000256" key="1">
    <source>
        <dbReference type="SAM" id="Phobius"/>
    </source>
</evidence>
<accession>A0A3S0QKR5</accession>
<dbReference type="GO" id="GO:0016020">
    <property type="term" value="C:membrane"/>
    <property type="evidence" value="ECO:0007669"/>
    <property type="project" value="TreeGrafter"/>
</dbReference>
<keyword evidence="1" id="KW-1133">Transmembrane helix</keyword>
<organism evidence="3 4">
    <name type="scientific">Hymenobacter gummosus</name>
    <dbReference type="NCBI Taxonomy" id="1776032"/>
    <lineage>
        <taxon>Bacteria</taxon>
        <taxon>Pseudomonadati</taxon>
        <taxon>Bacteroidota</taxon>
        <taxon>Cytophagia</taxon>
        <taxon>Cytophagales</taxon>
        <taxon>Hymenobacteraceae</taxon>
        <taxon>Hymenobacter</taxon>
    </lineage>
</organism>
<feature type="transmembrane region" description="Helical" evidence="1">
    <location>
        <begin position="26"/>
        <end position="48"/>
    </location>
</feature>
<keyword evidence="1" id="KW-0812">Transmembrane</keyword>
<dbReference type="AlphaFoldDB" id="A0A3S0QKR5"/>
<evidence type="ECO:0000313" key="3">
    <source>
        <dbReference type="EMBL" id="RTQ53282.1"/>
    </source>
</evidence>
<feature type="transmembrane region" description="Helical" evidence="1">
    <location>
        <begin position="77"/>
        <end position="99"/>
    </location>
</feature>
<dbReference type="GO" id="GO:0016747">
    <property type="term" value="F:acyltransferase activity, transferring groups other than amino-acyl groups"/>
    <property type="evidence" value="ECO:0007669"/>
    <property type="project" value="InterPro"/>
</dbReference>
<evidence type="ECO:0000259" key="2">
    <source>
        <dbReference type="Pfam" id="PF01757"/>
    </source>
</evidence>
<name>A0A3S0QKR5_9BACT</name>
<comment type="caution">
    <text evidence="3">The sequence shown here is derived from an EMBL/GenBank/DDBJ whole genome shotgun (WGS) entry which is preliminary data.</text>
</comment>
<keyword evidence="1" id="KW-0472">Membrane</keyword>
<dbReference type="PANTHER" id="PTHR23028:SF53">
    <property type="entry name" value="ACYL_TRANSF_3 DOMAIN-CONTAINING PROTEIN"/>
    <property type="match status" value="1"/>
</dbReference>
<feature type="transmembrane region" description="Helical" evidence="1">
    <location>
        <begin position="216"/>
        <end position="235"/>
    </location>
</feature>
<protein>
    <submittedName>
        <fullName evidence="3">Acyltransferase</fullName>
    </submittedName>
</protein>
<dbReference type="Pfam" id="PF01757">
    <property type="entry name" value="Acyl_transf_3"/>
    <property type="match status" value="1"/>
</dbReference>
<dbReference type="InterPro" id="IPR050879">
    <property type="entry name" value="Acyltransferase_3"/>
</dbReference>
<dbReference type="GO" id="GO:0000271">
    <property type="term" value="P:polysaccharide biosynthetic process"/>
    <property type="evidence" value="ECO:0007669"/>
    <property type="project" value="TreeGrafter"/>
</dbReference>
<dbReference type="RefSeq" id="WP_126691208.1">
    <property type="nucleotide sequence ID" value="NZ_RXOF01000001.1"/>
</dbReference>
<keyword evidence="3" id="KW-0808">Transferase</keyword>